<keyword evidence="3" id="KW-1185">Reference proteome</keyword>
<gene>
    <name evidence="2" type="ORF">Ctaglu_33280</name>
</gene>
<evidence type="ECO:0000313" key="3">
    <source>
        <dbReference type="Proteomes" id="UP000287872"/>
    </source>
</evidence>
<dbReference type="Proteomes" id="UP000287872">
    <property type="component" value="Unassembled WGS sequence"/>
</dbReference>
<evidence type="ECO:0000256" key="1">
    <source>
        <dbReference type="SAM" id="Phobius"/>
    </source>
</evidence>
<keyword evidence="1" id="KW-0472">Membrane</keyword>
<proteinExistence type="predicted"/>
<comment type="caution">
    <text evidence="2">The sequence shown here is derived from an EMBL/GenBank/DDBJ whole genome shotgun (WGS) entry which is preliminary data.</text>
</comment>
<dbReference type="RefSeq" id="WP_125003757.1">
    <property type="nucleotide sequence ID" value="NZ_BHYK01000021.1"/>
</dbReference>
<reference evidence="2 3" key="1">
    <citation type="submission" date="2018-11" db="EMBL/GenBank/DDBJ databases">
        <title>Genome sequencing and assembly of Clostridium tagluense strain A121.</title>
        <authorList>
            <person name="Murakami T."/>
            <person name="Segawa T."/>
            <person name="Shcherbakova V.A."/>
            <person name="Mori H."/>
            <person name="Yoshimura Y."/>
        </authorList>
    </citation>
    <scope>NUCLEOTIDE SEQUENCE [LARGE SCALE GENOMIC DNA]</scope>
    <source>
        <strain evidence="2 3">A121</strain>
    </source>
</reference>
<keyword evidence="1" id="KW-1133">Transmembrane helix</keyword>
<dbReference type="AlphaFoldDB" id="A0A401UQ86"/>
<accession>A0A401UQ86</accession>
<sequence>MFKKKKIKLSFNTVSAIMGSLLIVGGILLGIYVGVVVMFIGGIVQIIDAVKATPMIPMDIAIGIAKIVLCELGAIIAGVFILMGGIFLAS</sequence>
<keyword evidence="1" id="KW-0812">Transmembrane</keyword>
<feature type="transmembrane region" description="Helical" evidence="1">
    <location>
        <begin position="21"/>
        <end position="44"/>
    </location>
</feature>
<evidence type="ECO:0000313" key="2">
    <source>
        <dbReference type="EMBL" id="GCD11705.1"/>
    </source>
</evidence>
<dbReference type="EMBL" id="BHYK01000021">
    <property type="protein sequence ID" value="GCD11705.1"/>
    <property type="molecule type" value="Genomic_DNA"/>
</dbReference>
<protein>
    <submittedName>
        <fullName evidence="2">Uncharacterized protein</fullName>
    </submittedName>
</protein>
<name>A0A401UQ86_9CLOT</name>
<organism evidence="2 3">
    <name type="scientific">Clostridium tagluense</name>
    <dbReference type="NCBI Taxonomy" id="360422"/>
    <lineage>
        <taxon>Bacteria</taxon>
        <taxon>Bacillati</taxon>
        <taxon>Bacillota</taxon>
        <taxon>Clostridia</taxon>
        <taxon>Eubacteriales</taxon>
        <taxon>Clostridiaceae</taxon>
        <taxon>Clostridium</taxon>
    </lineage>
</organism>
<feature type="transmembrane region" description="Helical" evidence="1">
    <location>
        <begin position="64"/>
        <end position="89"/>
    </location>
</feature>